<accession>A0A1I1QVZ0</accession>
<organism evidence="1 2">
    <name type="scientific">Ruminococcus albus</name>
    <dbReference type="NCBI Taxonomy" id="1264"/>
    <lineage>
        <taxon>Bacteria</taxon>
        <taxon>Bacillati</taxon>
        <taxon>Bacillota</taxon>
        <taxon>Clostridia</taxon>
        <taxon>Eubacteriales</taxon>
        <taxon>Oscillospiraceae</taxon>
        <taxon>Ruminococcus</taxon>
    </lineage>
</organism>
<gene>
    <name evidence="1" type="ORF">SAMN02910406_03530</name>
</gene>
<dbReference type="RefSeq" id="WP_074963276.1">
    <property type="nucleotide sequence ID" value="NZ_FOKQ01000054.1"/>
</dbReference>
<reference evidence="1 2" key="1">
    <citation type="submission" date="2016-10" db="EMBL/GenBank/DDBJ databases">
        <authorList>
            <person name="de Groot N.N."/>
        </authorList>
    </citation>
    <scope>NUCLEOTIDE SEQUENCE [LARGE SCALE GENOMIC DNA]</scope>
    <source>
        <strain evidence="1 2">AR67</strain>
    </source>
</reference>
<name>A0A1I1QVZ0_RUMAL</name>
<dbReference type="EMBL" id="FOKQ01000054">
    <property type="protein sequence ID" value="SFD26281.1"/>
    <property type="molecule type" value="Genomic_DNA"/>
</dbReference>
<proteinExistence type="predicted"/>
<evidence type="ECO:0000313" key="2">
    <source>
        <dbReference type="Proteomes" id="UP000182192"/>
    </source>
</evidence>
<dbReference type="Proteomes" id="UP000182192">
    <property type="component" value="Unassembled WGS sequence"/>
</dbReference>
<evidence type="ECO:0008006" key="3">
    <source>
        <dbReference type="Google" id="ProtNLM"/>
    </source>
</evidence>
<dbReference type="AlphaFoldDB" id="A0A1I1QVZ0"/>
<sequence>MRADEVEDFGIDKNFYDAHPERFFVQYELNDNICEDRGFLTIGTAGCAYDNGVIITEEMRGKIFQTGEGALELLADSFDDFYTRWLDELADAEKYRQKIERTKALRRKYCSGNS</sequence>
<evidence type="ECO:0000313" key="1">
    <source>
        <dbReference type="EMBL" id="SFD26281.1"/>
    </source>
</evidence>
<protein>
    <recommendedName>
        <fullName evidence="3">SMI1 / KNR4 family (SUKH-1)</fullName>
    </recommendedName>
</protein>